<dbReference type="InterPro" id="IPR036640">
    <property type="entry name" value="ABC1_TM_sf"/>
</dbReference>
<dbReference type="InterPro" id="IPR027417">
    <property type="entry name" value="P-loop_NTPase"/>
</dbReference>
<dbReference type="EMBL" id="CAJFDI010000002">
    <property type="protein sequence ID" value="CAD5216674.1"/>
    <property type="molecule type" value="Genomic_DNA"/>
</dbReference>
<feature type="transmembrane region" description="Helical" evidence="9">
    <location>
        <begin position="131"/>
        <end position="151"/>
    </location>
</feature>
<keyword evidence="5" id="KW-0547">Nucleotide-binding</keyword>
<dbReference type="GO" id="GO:0006635">
    <property type="term" value="P:fatty acid beta-oxidation"/>
    <property type="evidence" value="ECO:0007669"/>
    <property type="project" value="TreeGrafter"/>
</dbReference>
<evidence type="ECO:0000256" key="9">
    <source>
        <dbReference type="SAM" id="Phobius"/>
    </source>
</evidence>
<dbReference type="PROSITE" id="PS00211">
    <property type="entry name" value="ABC_TRANSPORTER_1"/>
    <property type="match status" value="1"/>
</dbReference>
<evidence type="ECO:0000259" key="10">
    <source>
        <dbReference type="PROSITE" id="PS50893"/>
    </source>
</evidence>
<comment type="subcellular location">
    <subcellularLocation>
        <location evidence="1">Peroxisome membrane</location>
        <topology evidence="1">Multi-pass membrane protein</topology>
    </subcellularLocation>
</comment>
<proteinExistence type="inferred from homology"/>
<keyword evidence="6" id="KW-0067">ATP-binding</keyword>
<evidence type="ECO:0000313" key="14">
    <source>
        <dbReference type="WBParaSite" id="BXY_1755800.1"/>
    </source>
</evidence>
<evidence type="ECO:0000256" key="5">
    <source>
        <dbReference type="ARBA" id="ARBA00022741"/>
    </source>
</evidence>
<evidence type="ECO:0000313" key="13">
    <source>
        <dbReference type="Proteomes" id="UP000659654"/>
    </source>
</evidence>
<dbReference type="Pfam" id="PF00005">
    <property type="entry name" value="ABC_tran"/>
    <property type="match status" value="1"/>
</dbReference>
<dbReference type="GO" id="GO:0005524">
    <property type="term" value="F:ATP binding"/>
    <property type="evidence" value="ECO:0007669"/>
    <property type="project" value="UniProtKB-KW"/>
</dbReference>
<keyword evidence="3" id="KW-0813">Transport</keyword>
<feature type="transmembrane region" description="Helical" evidence="9">
    <location>
        <begin position="21"/>
        <end position="38"/>
    </location>
</feature>
<dbReference type="Proteomes" id="UP000659654">
    <property type="component" value="Unassembled WGS sequence"/>
</dbReference>
<protein>
    <submittedName>
        <fullName evidence="11">(pine wood nematode) hypothetical protein</fullName>
    </submittedName>
    <submittedName>
        <fullName evidence="14">ABC transporter domain-containing protein</fullName>
    </submittedName>
</protein>
<dbReference type="PROSITE" id="PS50893">
    <property type="entry name" value="ABC_TRANSPORTER_2"/>
    <property type="match status" value="1"/>
</dbReference>
<reference evidence="14" key="1">
    <citation type="submission" date="2016-11" db="UniProtKB">
        <authorList>
            <consortium name="WormBaseParasite"/>
        </authorList>
    </citation>
    <scope>IDENTIFICATION</scope>
</reference>
<dbReference type="Proteomes" id="UP000095284">
    <property type="component" value="Unplaced"/>
</dbReference>
<dbReference type="GO" id="GO:0016887">
    <property type="term" value="F:ATP hydrolysis activity"/>
    <property type="evidence" value="ECO:0007669"/>
    <property type="project" value="InterPro"/>
</dbReference>
<dbReference type="WBParaSite" id="BXY_1755800.1">
    <property type="protein sequence ID" value="BXY_1755800.1"/>
    <property type="gene ID" value="BXY_1755800"/>
</dbReference>
<feature type="domain" description="ABC transporter" evidence="10">
    <location>
        <begin position="451"/>
        <end position="671"/>
    </location>
</feature>
<keyword evidence="8 9" id="KW-0472">Membrane</keyword>
<dbReference type="AlphaFoldDB" id="A0A1I7SWX6"/>
<comment type="similarity">
    <text evidence="2">Belongs to the ABC transporter superfamily. ABCD family. Peroxisomal fatty acyl CoA transporter (TC 3.A.1.203) subfamily.</text>
</comment>
<dbReference type="InterPro" id="IPR003439">
    <property type="entry name" value="ABC_transporter-like_ATP-bd"/>
</dbReference>
<dbReference type="InterPro" id="IPR050835">
    <property type="entry name" value="ABC_transporter_sub-D"/>
</dbReference>
<keyword evidence="4 9" id="KW-0812">Transmembrane</keyword>
<dbReference type="InterPro" id="IPR017871">
    <property type="entry name" value="ABC_transporter-like_CS"/>
</dbReference>
<organism evidence="12 14">
    <name type="scientific">Bursaphelenchus xylophilus</name>
    <name type="common">Pinewood nematode worm</name>
    <name type="synonym">Aphelenchoides xylophilus</name>
    <dbReference type="NCBI Taxonomy" id="6326"/>
    <lineage>
        <taxon>Eukaryota</taxon>
        <taxon>Metazoa</taxon>
        <taxon>Ecdysozoa</taxon>
        <taxon>Nematoda</taxon>
        <taxon>Chromadorea</taxon>
        <taxon>Rhabditida</taxon>
        <taxon>Tylenchina</taxon>
        <taxon>Tylenchomorpha</taxon>
        <taxon>Aphelenchoidea</taxon>
        <taxon>Aphelenchoididae</taxon>
        <taxon>Bursaphelenchus</taxon>
    </lineage>
</organism>
<dbReference type="GO" id="GO:0015910">
    <property type="term" value="P:long-chain fatty acid import into peroxisome"/>
    <property type="evidence" value="ECO:0007669"/>
    <property type="project" value="TreeGrafter"/>
</dbReference>
<dbReference type="eggNOG" id="KOG0064">
    <property type="taxonomic scope" value="Eukaryota"/>
</dbReference>
<keyword evidence="7 9" id="KW-1133">Transmembrane helix</keyword>
<dbReference type="CDD" id="cd03223">
    <property type="entry name" value="ABCD_peroxisomal_ALDP"/>
    <property type="match status" value="1"/>
</dbReference>
<evidence type="ECO:0000256" key="3">
    <source>
        <dbReference type="ARBA" id="ARBA00022448"/>
    </source>
</evidence>
<evidence type="ECO:0000313" key="12">
    <source>
        <dbReference type="Proteomes" id="UP000095284"/>
    </source>
</evidence>
<keyword evidence="13" id="KW-1185">Reference proteome</keyword>
<dbReference type="FunFam" id="3.40.50.300:FF:000636">
    <property type="entry name" value="ATP-binding cassette sub-family D member 3"/>
    <property type="match status" value="1"/>
</dbReference>
<accession>A0A1I7SWX6</accession>
<dbReference type="SUPFAM" id="SSF52540">
    <property type="entry name" value="P-loop containing nucleoside triphosphate hydrolases"/>
    <property type="match status" value="1"/>
</dbReference>
<dbReference type="SMART" id="SM00382">
    <property type="entry name" value="AAA"/>
    <property type="match status" value="1"/>
</dbReference>
<evidence type="ECO:0000256" key="1">
    <source>
        <dbReference type="ARBA" id="ARBA00004585"/>
    </source>
</evidence>
<name>A0A1I7SWX6_BURXY</name>
<dbReference type="GO" id="GO:0005778">
    <property type="term" value="C:peroxisomal membrane"/>
    <property type="evidence" value="ECO:0007669"/>
    <property type="project" value="UniProtKB-SubCell"/>
</dbReference>
<dbReference type="GO" id="GO:0007031">
    <property type="term" value="P:peroxisome organization"/>
    <property type="evidence" value="ECO:0007669"/>
    <property type="project" value="TreeGrafter"/>
</dbReference>
<sequence length="674" mass="76895">MSVQSKLARFYLQIRYGQSKTPKVLLALVICAISGQIIRKIFLSCSYKRIDRHPKRQSTKKNAINPEFFNQFQYLVKIMIPKFFCRETGIIGIHSIVLMSRTFLSIYVAALEGRMIKAIVQTNVSQFSWLMCKWIMVAVPATLVNSLIRFFDSYIGLVLRERLSKHAYKLYFENDVYYKVSNVDTRLLNVDQCLTEDISMFSSQVAHLYSQITKPLFDIALITITLINYARRREVGNTVMIPVILACVIVSATARILKRVSPRFDNMIAKEAQLKGHLRYLHSRVITNSEEIAFYKGQQVEHNLLEKAFRDLYDQTLLIFKKRIPYVAIEQFLMKYVWSATGMAMIAIPILFTHNTKIESDPDGGVSERTRGFATAKNLLYSSADAAERLMVSYKEINELAGYTDRVHQMFKVIEEVKENKFERTGEVEQRGEKFDISQVMGNIIETSGLIETVNMPIVTPNGDLIVKNFNVKIEPGTHVFITGPNGCGKSSFFRVLGGLWPVYSGVLKCPKRNQMFYIPQRPYMTLGTLRDQIIYPDSYHVMKSRGFTDRDLLRILDTVTLGPIVEREGGLSAQCDWMDVLSGGEKQRLGMARVLYHQPLYALLDECTSAVSIDVEGKIYQAIKDAGVTLLTISHRPSLWHFHSHLLKYDGYGGYEFGELKEADLPSVQNGHS</sequence>
<dbReference type="GO" id="GO:0042760">
    <property type="term" value="P:very long-chain fatty acid catabolic process"/>
    <property type="evidence" value="ECO:0007669"/>
    <property type="project" value="TreeGrafter"/>
</dbReference>
<dbReference type="SMR" id="A0A1I7SWX6"/>
<dbReference type="Pfam" id="PF06472">
    <property type="entry name" value="ABC_membrane_2"/>
    <property type="match status" value="1"/>
</dbReference>
<evidence type="ECO:0000256" key="4">
    <source>
        <dbReference type="ARBA" id="ARBA00022692"/>
    </source>
</evidence>
<dbReference type="GO" id="GO:0005324">
    <property type="term" value="F:long-chain fatty acid transmembrane transporter activity"/>
    <property type="evidence" value="ECO:0007669"/>
    <property type="project" value="TreeGrafter"/>
</dbReference>
<dbReference type="GO" id="GO:0140359">
    <property type="term" value="F:ABC-type transporter activity"/>
    <property type="evidence" value="ECO:0007669"/>
    <property type="project" value="InterPro"/>
</dbReference>
<gene>
    <name evidence="11" type="ORF">BXYJ_LOCUS4653</name>
</gene>
<evidence type="ECO:0000313" key="11">
    <source>
        <dbReference type="EMBL" id="CAD5216674.1"/>
    </source>
</evidence>
<dbReference type="SUPFAM" id="SSF90123">
    <property type="entry name" value="ABC transporter transmembrane region"/>
    <property type="match status" value="1"/>
</dbReference>
<dbReference type="PANTHER" id="PTHR11384:SF67">
    <property type="entry name" value="ATP-BINDING CASSETTE SUB-FAMILY D MEMBER 1"/>
    <property type="match status" value="1"/>
</dbReference>
<dbReference type="EMBL" id="CAJFCV020000002">
    <property type="protein sequence ID" value="CAG9100034.1"/>
    <property type="molecule type" value="Genomic_DNA"/>
</dbReference>
<dbReference type="Proteomes" id="UP000582659">
    <property type="component" value="Unassembled WGS sequence"/>
</dbReference>
<reference evidence="11" key="2">
    <citation type="submission" date="2020-09" db="EMBL/GenBank/DDBJ databases">
        <authorList>
            <person name="Kikuchi T."/>
        </authorList>
    </citation>
    <scope>NUCLEOTIDE SEQUENCE</scope>
    <source>
        <strain evidence="11">Ka4C1</strain>
    </source>
</reference>
<evidence type="ECO:0000256" key="7">
    <source>
        <dbReference type="ARBA" id="ARBA00022989"/>
    </source>
</evidence>
<dbReference type="InterPro" id="IPR003593">
    <property type="entry name" value="AAA+_ATPase"/>
</dbReference>
<feature type="transmembrane region" description="Helical" evidence="9">
    <location>
        <begin position="89"/>
        <end position="110"/>
    </location>
</feature>
<dbReference type="PANTHER" id="PTHR11384">
    <property type="entry name" value="ATP-BINDING CASSETTE, SUB-FAMILY D MEMBER"/>
    <property type="match status" value="1"/>
</dbReference>
<dbReference type="InterPro" id="IPR011527">
    <property type="entry name" value="ABC1_TM_dom"/>
</dbReference>
<dbReference type="Gene3D" id="3.40.50.300">
    <property type="entry name" value="P-loop containing nucleotide triphosphate hydrolases"/>
    <property type="match status" value="1"/>
</dbReference>
<feature type="transmembrane region" description="Helical" evidence="9">
    <location>
        <begin position="239"/>
        <end position="257"/>
    </location>
</feature>
<evidence type="ECO:0000256" key="6">
    <source>
        <dbReference type="ARBA" id="ARBA00022840"/>
    </source>
</evidence>
<dbReference type="Gene3D" id="1.20.1560.10">
    <property type="entry name" value="ABC transporter type 1, transmembrane domain"/>
    <property type="match status" value="1"/>
</dbReference>
<dbReference type="OrthoDB" id="422637at2759"/>
<evidence type="ECO:0000256" key="8">
    <source>
        <dbReference type="ARBA" id="ARBA00023136"/>
    </source>
</evidence>
<evidence type="ECO:0000256" key="2">
    <source>
        <dbReference type="ARBA" id="ARBA00008575"/>
    </source>
</evidence>